<dbReference type="AlphaFoldDB" id="A0A4W3I096"/>
<reference evidence="3" key="1">
    <citation type="journal article" date="2006" name="Science">
        <title>Ancient noncoding elements conserved in the human genome.</title>
        <authorList>
            <person name="Venkatesh B."/>
            <person name="Kirkness E.F."/>
            <person name="Loh Y.H."/>
            <person name="Halpern A.L."/>
            <person name="Lee A.P."/>
            <person name="Johnson J."/>
            <person name="Dandona N."/>
            <person name="Viswanathan L.D."/>
            <person name="Tay A."/>
            <person name="Venter J.C."/>
            <person name="Strausberg R.L."/>
            <person name="Brenner S."/>
        </authorList>
    </citation>
    <scope>NUCLEOTIDE SEQUENCE [LARGE SCALE GENOMIC DNA]</scope>
</reference>
<dbReference type="PANTHER" id="PTHR19229:SF185">
    <property type="entry name" value="ABC TRANSPORTER DOMAIN-CONTAINING PROTEIN"/>
    <property type="match status" value="1"/>
</dbReference>
<dbReference type="PANTHER" id="PTHR19229">
    <property type="entry name" value="ATP-BINDING CASSETTE TRANSPORTER SUBFAMILY A ABCA"/>
    <property type="match status" value="1"/>
</dbReference>
<dbReference type="Pfam" id="PF23321">
    <property type="entry name" value="R1_ABCA1"/>
    <property type="match status" value="1"/>
</dbReference>
<dbReference type="GO" id="GO:0005319">
    <property type="term" value="F:lipid transporter activity"/>
    <property type="evidence" value="ECO:0007669"/>
    <property type="project" value="TreeGrafter"/>
</dbReference>
<dbReference type="Ensembl" id="ENSCMIT00000020961.1">
    <property type="protein sequence ID" value="ENSCMIP00000020587.1"/>
    <property type="gene ID" value="ENSCMIG00000009473.1"/>
</dbReference>
<organism evidence="2 3">
    <name type="scientific">Callorhinchus milii</name>
    <name type="common">Ghost shark</name>
    <dbReference type="NCBI Taxonomy" id="7868"/>
    <lineage>
        <taxon>Eukaryota</taxon>
        <taxon>Metazoa</taxon>
        <taxon>Chordata</taxon>
        <taxon>Craniata</taxon>
        <taxon>Vertebrata</taxon>
        <taxon>Chondrichthyes</taxon>
        <taxon>Holocephali</taxon>
        <taxon>Chimaeriformes</taxon>
        <taxon>Callorhinchidae</taxon>
        <taxon>Callorhinchus</taxon>
    </lineage>
</organism>
<dbReference type="InterPro" id="IPR056264">
    <property type="entry name" value="R2_ABCA1-4-like"/>
</dbReference>
<reference evidence="3" key="3">
    <citation type="journal article" date="2014" name="Nature">
        <title>Elephant shark genome provides unique insights into gnathostome evolution.</title>
        <authorList>
            <consortium name="International Elephant Shark Genome Sequencing Consortium"/>
            <person name="Venkatesh B."/>
            <person name="Lee A.P."/>
            <person name="Ravi V."/>
            <person name="Maurya A.K."/>
            <person name="Lian M.M."/>
            <person name="Swann J.B."/>
            <person name="Ohta Y."/>
            <person name="Flajnik M.F."/>
            <person name="Sutoh Y."/>
            <person name="Kasahara M."/>
            <person name="Hoon S."/>
            <person name="Gangu V."/>
            <person name="Roy S.W."/>
            <person name="Irimia M."/>
            <person name="Korzh V."/>
            <person name="Kondrychyn I."/>
            <person name="Lim Z.W."/>
            <person name="Tay B.H."/>
            <person name="Tohari S."/>
            <person name="Kong K.W."/>
            <person name="Ho S."/>
            <person name="Lorente-Galdos B."/>
            <person name="Quilez J."/>
            <person name="Marques-Bonet T."/>
            <person name="Raney B.J."/>
            <person name="Ingham P.W."/>
            <person name="Tay A."/>
            <person name="Hillier L.W."/>
            <person name="Minx P."/>
            <person name="Boehm T."/>
            <person name="Wilson R.K."/>
            <person name="Brenner S."/>
            <person name="Warren W.C."/>
        </authorList>
    </citation>
    <scope>NUCLEOTIDE SEQUENCE [LARGE SCALE GENOMIC DNA]</scope>
</reference>
<proteinExistence type="predicted"/>
<name>A0A4W3I096_CALMI</name>
<dbReference type="InParanoid" id="A0A4W3I096"/>
<feature type="domain" description="ABCA1-4-like C-terminal R2 regulatory" evidence="1">
    <location>
        <begin position="83"/>
        <end position="157"/>
    </location>
</feature>
<dbReference type="Proteomes" id="UP000314986">
    <property type="component" value="Unassembled WGS sequence"/>
</dbReference>
<evidence type="ECO:0000259" key="1">
    <source>
        <dbReference type="Pfam" id="PF23321"/>
    </source>
</evidence>
<dbReference type="GeneTree" id="ENSGT00940000154658"/>
<evidence type="ECO:0000313" key="2">
    <source>
        <dbReference type="Ensembl" id="ENSCMIP00000020587.1"/>
    </source>
</evidence>
<dbReference type="InterPro" id="IPR026082">
    <property type="entry name" value="ABCA"/>
</dbReference>
<dbReference type="GO" id="GO:0016020">
    <property type="term" value="C:membrane"/>
    <property type="evidence" value="ECO:0007669"/>
    <property type="project" value="InterPro"/>
</dbReference>
<protein>
    <recommendedName>
        <fullName evidence="1">ABCA1-4-like C-terminal R2 regulatory domain-containing protein</fullName>
    </recommendedName>
</protein>
<accession>A0A4W3I096</accession>
<dbReference type="STRING" id="7868.ENSCMIP00000020587"/>
<reference evidence="2" key="5">
    <citation type="submission" date="2025-09" db="UniProtKB">
        <authorList>
            <consortium name="Ensembl"/>
        </authorList>
    </citation>
    <scope>IDENTIFICATION</scope>
</reference>
<reference evidence="2" key="4">
    <citation type="submission" date="2025-08" db="UniProtKB">
        <authorList>
            <consortium name="Ensembl"/>
        </authorList>
    </citation>
    <scope>IDENTIFICATION</scope>
</reference>
<evidence type="ECO:0000313" key="3">
    <source>
        <dbReference type="Proteomes" id="UP000314986"/>
    </source>
</evidence>
<dbReference type="GO" id="GO:0140359">
    <property type="term" value="F:ABC-type transporter activity"/>
    <property type="evidence" value="ECO:0007669"/>
    <property type="project" value="InterPro"/>
</dbReference>
<keyword evidence="3" id="KW-1185">Reference proteome</keyword>
<sequence>ISVVLTLSPLPPSLPPHPPSLPALPPSLSVSLTLSPSLSLFVSPSPSLPPSLSFPPSLLSPPYLPPSFPLFPFFPLSLALRFGDGYTIVLRLCGLASDLPPVEEFMGASFPGCVLKERHPNMLQYQLPATHCSLAKIFSALTSNRQRLRIEDYSVSQTTLDQVFVNFAKDQSDEDQHTKAVPPDQPSEALQRHITSFLTDDTVKESIV</sequence>
<reference evidence="3" key="2">
    <citation type="journal article" date="2007" name="PLoS Biol.">
        <title>Survey sequencing and comparative analysis of the elephant shark (Callorhinchus milii) genome.</title>
        <authorList>
            <person name="Venkatesh B."/>
            <person name="Kirkness E.F."/>
            <person name="Loh Y.H."/>
            <person name="Halpern A.L."/>
            <person name="Lee A.P."/>
            <person name="Johnson J."/>
            <person name="Dandona N."/>
            <person name="Viswanathan L.D."/>
            <person name="Tay A."/>
            <person name="Venter J.C."/>
            <person name="Strausberg R.L."/>
            <person name="Brenner S."/>
        </authorList>
    </citation>
    <scope>NUCLEOTIDE SEQUENCE [LARGE SCALE GENOMIC DNA]</scope>
</reference>